<evidence type="ECO:0000313" key="2">
    <source>
        <dbReference type="EMBL" id="SDX26734.1"/>
    </source>
</evidence>
<sequence>MNLFQSIFRGGESRGRYPESLIEAAIERAVEGTDARLRLLPGYRKRLRAPVIHAIDQVVALVDAIPAPLMAGRREHGEDPRLAAVFSSAADMLGIFGRDPALTAFLATPEGAAAERVSGLLLAERVERNILGMDLVGDQVRRDVPQVAVSFTGHRLLDPRAGEVEMRRALERRAFDHLLALALNRIAEVRVEREDLIRQRDLLRRKRATLERGGWTFEEAQGAPPDPAALTADLDAITAQLAVLGADDGVLRAHLGIVADSLAEAERQFWAEELDLSLDAMNIRRDAGEPSARHIVLKELHNARGWRLVMLPLMITPAEIPPREDFVAAAERYL</sequence>
<evidence type="ECO:0000313" key="3">
    <source>
        <dbReference type="Proteomes" id="UP000198816"/>
    </source>
</evidence>
<keyword evidence="3" id="KW-1185">Reference proteome</keyword>
<protein>
    <submittedName>
        <fullName evidence="2">Uncharacterized protein</fullName>
    </submittedName>
</protein>
<dbReference type="Proteomes" id="UP000198816">
    <property type="component" value="Unassembled WGS sequence"/>
</dbReference>
<accession>A0A1H3AC17</accession>
<evidence type="ECO:0000256" key="1">
    <source>
        <dbReference type="SAM" id="Coils"/>
    </source>
</evidence>
<dbReference type="AlphaFoldDB" id="A0A1H3AC17"/>
<reference evidence="3" key="1">
    <citation type="submission" date="2016-10" db="EMBL/GenBank/DDBJ databases">
        <authorList>
            <person name="Varghese N."/>
            <person name="Submissions S."/>
        </authorList>
    </citation>
    <scope>NUCLEOTIDE SEQUENCE [LARGE SCALE GENOMIC DNA]</scope>
    <source>
        <strain evidence="3">DSM 217</strain>
    </source>
</reference>
<name>A0A1H3AC17_THIRO</name>
<keyword evidence="1" id="KW-0175">Coiled coil</keyword>
<organism evidence="2 3">
    <name type="scientific">Thiocapsa roseopersicina</name>
    <dbReference type="NCBI Taxonomy" id="1058"/>
    <lineage>
        <taxon>Bacteria</taxon>
        <taxon>Pseudomonadati</taxon>
        <taxon>Pseudomonadota</taxon>
        <taxon>Gammaproteobacteria</taxon>
        <taxon>Chromatiales</taxon>
        <taxon>Chromatiaceae</taxon>
        <taxon>Thiocapsa</taxon>
    </lineage>
</organism>
<dbReference type="EMBL" id="FNNZ01000019">
    <property type="protein sequence ID" value="SDX26734.1"/>
    <property type="molecule type" value="Genomic_DNA"/>
</dbReference>
<dbReference type="RefSeq" id="WP_093035239.1">
    <property type="nucleotide sequence ID" value="NZ_FNNZ01000019.1"/>
</dbReference>
<gene>
    <name evidence="2" type="ORF">SAMN05421783_1193</name>
</gene>
<dbReference type="STRING" id="1058.SAMN05421783_1193"/>
<dbReference type="OrthoDB" id="8557243at2"/>
<proteinExistence type="predicted"/>
<feature type="coiled-coil region" evidence="1">
    <location>
        <begin position="179"/>
        <end position="213"/>
    </location>
</feature>